<dbReference type="PANTHER" id="PTHR16212:SF4">
    <property type="entry name" value="FOCADHESIN"/>
    <property type="match status" value="1"/>
</dbReference>
<dbReference type="InterPro" id="IPR022542">
    <property type="entry name" value="FOCAD/RST1_DUF3730"/>
</dbReference>
<dbReference type="SUPFAM" id="SSF48371">
    <property type="entry name" value="ARM repeat"/>
    <property type="match status" value="1"/>
</dbReference>
<sequence length="1405" mass="157660">MDLADIAAFLESPSPVIQSQGFSSLLENMRNMSKNEASRAETVEFLLSRLGSPCAGWVPYSVESLIAGGFLDREDFCAECIRRLSKSSTPVQIKGVLVGTLLSLAKDGVDFLSFCVHVVNTLDPFDQVLLLPHLKHLDSKRFTSVVVALVHHEKIGFAFRTALFNYATTIWTPETLKSVLPALKSGISSEFLFKAAEYDSTLTELILQNTHLYSVGDLRNGLKLRNEHAFHLYEALSRSPPQAAFALLRNKQFPAHPAIFPSLLVLAASVREYSTKPSVGFSLPTEDQQFLRSLIATIQKSFASFYKKKSPNDDVADLHNFLLWICEDSRRIAELLCIWSVQKNKECFNGFTSASMLAALGAVVGGEQLATYLDVLVNFINDTPDLANDFIVFCMTLYATTPPAEEKRRSALLKCLVRLTVHPMTIAPVLKFLLAMCQQRKSTEMLALLGDLFERHERIFSNILPLLSLGPSDESFLWNRAKMDVIRRVCRVSDKCEDFLETLSTILNQPESPFFVDAIGALADMCRQEIIDFEVINKQIRKKYDVSDEAVVAYIDLLSTAATNSEKASVWSSAFAELWNRVHDGRVEVAAAAWKALANFDLSVFLPEGECYKEEFDLSGPKLLEMFSTMQDRKEREAFVVFCRKLLQIEVESYSRTLYTKTSGDHHDPFSGTIRFLREAINDDPFFKLGLISPLCVNINSSASRVERILQIFTDGLLKNERKVCDDFGRTMQYYAIWKNAVQACFDVQMETNTVTVERIRDQLTTGLKNALQQDPCALINTLVSLPFVALISSNMLGSEYGEEEQNSQERFLLSSLEFLMNATSFKYKLVGPPIFRFFEKETVRRSAVITSFSGISALILLNWMPSELIISHFGQTKRDLIEFVSQNCPRSEWIRSSLVDMLLFNQTVESEELKSLSAFDVRVCGYVVGAAPVMIDMVAASAGAVPTHRTESVLGAEHIGEAFDRFLALDDARQRKAFPQFAKKIEKLCRNDKSVHATVMDGLVKHYIGLSSQDASMMSGYETALPDASLLKAMINTIRESEDVEKTTVLGRVLVDQKRTDGRRLPPIDWSFLLNEDYEHYKDISEFYSVLFRIAAPEKAAKLLCKLSSKELLHLVKNDILAAETIAANIEYCNGVIPNANLSSLVQHVFLTCGKIGWNAPRCKTIAEQITWFAGRDKMMRQLLSAYLPKIGSMSDLIDSVSLFKELAAVKGLQAANGCMVTEFWILVKSGRKLDVDLIYETLQTMSDDHRRTCLLIYAWCTGTNPNKRDLISTAFDLISAKLDEQNVSVFWTLFLTLAVSVHTVPFPVTLYSAGDSHALETLQKFAMKYFEKFLLVLSEEDAGSKATARFLIHVLNTSVHASQSDCFVVDRSDVKHCLKTCINNNPASIRTIMDAELLEELFD</sequence>
<dbReference type="EMBL" id="JAUCMV010000001">
    <property type="protein sequence ID" value="KAK0425837.1"/>
    <property type="molecule type" value="Genomic_DNA"/>
</dbReference>
<comment type="caution">
    <text evidence="2">The sequence shown here is derived from an EMBL/GenBank/DDBJ whole genome shotgun (WGS) entry which is preliminary data.</text>
</comment>
<dbReference type="InterPro" id="IPR045163">
    <property type="entry name" value="Focadhesin/RST1"/>
</dbReference>
<dbReference type="Proteomes" id="UP001175271">
    <property type="component" value="Unassembled WGS sequence"/>
</dbReference>
<evidence type="ECO:0000313" key="3">
    <source>
        <dbReference type="Proteomes" id="UP001175271"/>
    </source>
</evidence>
<evidence type="ECO:0000259" key="1">
    <source>
        <dbReference type="Pfam" id="PF12530"/>
    </source>
</evidence>
<dbReference type="InterPro" id="IPR016024">
    <property type="entry name" value="ARM-type_fold"/>
</dbReference>
<gene>
    <name evidence="2" type="ORF">QR680_009417</name>
</gene>
<proteinExistence type="predicted"/>
<organism evidence="2 3">
    <name type="scientific">Steinernema hermaphroditum</name>
    <dbReference type="NCBI Taxonomy" id="289476"/>
    <lineage>
        <taxon>Eukaryota</taxon>
        <taxon>Metazoa</taxon>
        <taxon>Ecdysozoa</taxon>
        <taxon>Nematoda</taxon>
        <taxon>Chromadorea</taxon>
        <taxon>Rhabditida</taxon>
        <taxon>Tylenchina</taxon>
        <taxon>Panagrolaimomorpha</taxon>
        <taxon>Strongyloidoidea</taxon>
        <taxon>Steinernematidae</taxon>
        <taxon>Steinernema</taxon>
    </lineage>
</organism>
<protein>
    <recommendedName>
        <fullName evidence="1">DUF3730 domain-containing protein</fullName>
    </recommendedName>
</protein>
<dbReference type="GO" id="GO:0060147">
    <property type="term" value="P:regulation of post-transcriptional gene silencing"/>
    <property type="evidence" value="ECO:0007669"/>
    <property type="project" value="InterPro"/>
</dbReference>
<keyword evidence="3" id="KW-1185">Reference proteome</keyword>
<dbReference type="Pfam" id="PF12530">
    <property type="entry name" value="DUF3730"/>
    <property type="match status" value="1"/>
</dbReference>
<accession>A0AA39M9D0</accession>
<name>A0AA39M9D0_9BILA</name>
<feature type="domain" description="DUF3730" evidence="1">
    <location>
        <begin position="398"/>
        <end position="597"/>
    </location>
</feature>
<reference evidence="2" key="1">
    <citation type="submission" date="2023-06" db="EMBL/GenBank/DDBJ databases">
        <title>Genomic analysis of the entomopathogenic nematode Steinernema hermaphroditum.</title>
        <authorList>
            <person name="Schwarz E.M."/>
            <person name="Heppert J.K."/>
            <person name="Baniya A."/>
            <person name="Schwartz H.T."/>
            <person name="Tan C.-H."/>
            <person name="Antoshechkin I."/>
            <person name="Sternberg P.W."/>
            <person name="Goodrich-Blair H."/>
            <person name="Dillman A.R."/>
        </authorList>
    </citation>
    <scope>NUCLEOTIDE SEQUENCE</scope>
    <source>
        <strain evidence="2">PS9179</strain>
        <tissue evidence="2">Whole animal</tissue>
    </source>
</reference>
<dbReference type="PANTHER" id="PTHR16212">
    <property type="entry name" value="FOCADHESIN FAMILY MEMBER"/>
    <property type="match status" value="1"/>
</dbReference>
<evidence type="ECO:0000313" key="2">
    <source>
        <dbReference type="EMBL" id="KAK0425837.1"/>
    </source>
</evidence>